<dbReference type="EMBL" id="UGRP01000001">
    <property type="protein sequence ID" value="SUA18715.1"/>
    <property type="molecule type" value="Genomic_DNA"/>
</dbReference>
<dbReference type="EMBL" id="NVYQ01000011">
    <property type="protein sequence ID" value="RGB18959.1"/>
    <property type="molecule type" value="Genomic_DNA"/>
</dbReference>
<keyword evidence="2" id="KW-0378">Hydrolase</keyword>
<evidence type="ECO:0000313" key="2">
    <source>
        <dbReference type="EMBL" id="SUA18715.1"/>
    </source>
</evidence>
<reference evidence="1 4" key="1">
    <citation type="submission" date="2017-08" db="EMBL/GenBank/DDBJ databases">
        <title>Meningococcal Conjunctivitis and Endemic Carriage at a Military Recruit Training Center.</title>
        <authorList>
            <person name="Bobb A.J."/>
            <person name="Galac M.R."/>
            <person name="Snesrud E."/>
            <person name="Clagett C.D."/>
        </authorList>
    </citation>
    <scope>NUCLEOTIDE SEQUENCE [LARGE SCALE GENOMIC DNA]</scope>
    <source>
        <strain evidence="1 4">MRSN431200</strain>
    </source>
</reference>
<dbReference type="Pfam" id="PF11663">
    <property type="entry name" value="Toxin_YhaV"/>
    <property type="match status" value="1"/>
</dbReference>
<organism evidence="2 3">
    <name type="scientific">Neisseria meningitidis</name>
    <dbReference type="NCBI Taxonomy" id="487"/>
    <lineage>
        <taxon>Bacteria</taxon>
        <taxon>Pseudomonadati</taxon>
        <taxon>Pseudomonadota</taxon>
        <taxon>Betaproteobacteria</taxon>
        <taxon>Neisseriales</taxon>
        <taxon>Neisseriaceae</taxon>
        <taxon>Neisseria</taxon>
    </lineage>
</organism>
<dbReference type="InterPro" id="IPR035093">
    <property type="entry name" value="RelE/ParE_toxin_dom_sf"/>
</dbReference>
<dbReference type="Proteomes" id="UP000254176">
    <property type="component" value="Unassembled WGS sequence"/>
</dbReference>
<protein>
    <submittedName>
        <fullName evidence="2">Toxin YhaV</fullName>
        <ecNumber evidence="2">3.1.-.-</ecNumber>
    </submittedName>
</protein>
<proteinExistence type="predicted"/>
<dbReference type="GO" id="GO:0016787">
    <property type="term" value="F:hydrolase activity"/>
    <property type="evidence" value="ECO:0007669"/>
    <property type="project" value="UniProtKB-KW"/>
</dbReference>
<accession>A0A378VR80</accession>
<dbReference type="SUPFAM" id="SSF143011">
    <property type="entry name" value="RelE-like"/>
    <property type="match status" value="1"/>
</dbReference>
<dbReference type="InterPro" id="IPR021679">
    <property type="entry name" value="Toxin_endonuclease_YhaV"/>
</dbReference>
<dbReference type="Gene3D" id="3.30.2310.20">
    <property type="entry name" value="RelE-like"/>
    <property type="match status" value="1"/>
</dbReference>
<reference evidence="2 3" key="2">
    <citation type="submission" date="2018-06" db="EMBL/GenBank/DDBJ databases">
        <authorList>
            <consortium name="Pathogen Informatics"/>
            <person name="Doyle S."/>
        </authorList>
    </citation>
    <scope>NUCLEOTIDE SEQUENCE [LARGE SCALE GENOMIC DNA]</scope>
    <source>
        <strain evidence="2 3">NCTC8554</strain>
    </source>
</reference>
<dbReference type="AlphaFoldDB" id="A0A378VR80"/>
<sequence>MPDSPMQINGYTIYEHECFTQQLDRLATTIESQKRSEKSSRSEETKLLERILDEIENIALNPDSPEYRLGKTLGSEYKFWRRAKFMGRYRLFFRYDSNSKIIILAWVNDSGTKRTYGGKNDAYTVFKKMLGNGNPPSDWTALLEVVSKE</sequence>
<dbReference type="Proteomes" id="UP000260504">
    <property type="component" value="Unassembled WGS sequence"/>
</dbReference>
<dbReference type="RefSeq" id="WP_002255564.1">
    <property type="nucleotide sequence ID" value="NZ_CP020401.2"/>
</dbReference>
<name>A0A378VR80_NEIME</name>
<evidence type="ECO:0000313" key="1">
    <source>
        <dbReference type="EMBL" id="RGB18959.1"/>
    </source>
</evidence>
<evidence type="ECO:0000313" key="4">
    <source>
        <dbReference type="Proteomes" id="UP000260504"/>
    </source>
</evidence>
<dbReference type="EC" id="3.1.-.-" evidence="2"/>
<evidence type="ECO:0000313" key="3">
    <source>
        <dbReference type="Proteomes" id="UP000254176"/>
    </source>
</evidence>
<dbReference type="GO" id="GO:0004540">
    <property type="term" value="F:RNA nuclease activity"/>
    <property type="evidence" value="ECO:0007669"/>
    <property type="project" value="InterPro"/>
</dbReference>
<gene>
    <name evidence="2" type="primary">yhaV</name>
    <name evidence="1" type="ORF">CIJ84_00725</name>
    <name evidence="2" type="ORF">NCTC8554_00394</name>
</gene>
<dbReference type="GO" id="GO:0110001">
    <property type="term" value="C:toxin-antitoxin complex"/>
    <property type="evidence" value="ECO:0007669"/>
    <property type="project" value="InterPro"/>
</dbReference>